<sequence length="296" mass="31986">MTTPNEKPLQDLPQTPVILSGAKDPCLVSMDRTGSDLGNREAPHISNEAATHPEAKLDLRTLTPARVGLARTGSSLTTTDVLDLALAHAEARDAVHATLSLPTFPEEIERRGWLVGAVKSAAPDRTTYLRRPELGRQLSPASAEYLESWISLPNDPEIVIVIADGLSALAVDRHAIPLLDALQPLLPDWWAIPVIVAEQARVALGDPIGQILKARLSIVLIGERPGLSSPDSLGAYITWQPRPGRTDAERNCISNIRAQGLDYATAAERIAYLCREAARLQLSGTAIKDDPRLQLP</sequence>
<dbReference type="Proteomes" id="UP000198356">
    <property type="component" value="Unassembled WGS sequence"/>
</dbReference>
<comment type="subcellular location">
    <subcellularLocation>
        <location evidence="5">Bacterial microcompartment</location>
    </subcellularLocation>
</comment>
<name>A0A239KVP5_9BACT</name>
<evidence type="ECO:0000313" key="7">
    <source>
        <dbReference type="Proteomes" id="UP000198356"/>
    </source>
</evidence>
<organism evidence="6 7">
    <name type="scientific">Granulicella rosea</name>
    <dbReference type="NCBI Taxonomy" id="474952"/>
    <lineage>
        <taxon>Bacteria</taxon>
        <taxon>Pseudomonadati</taxon>
        <taxon>Acidobacteriota</taxon>
        <taxon>Terriglobia</taxon>
        <taxon>Terriglobales</taxon>
        <taxon>Acidobacteriaceae</taxon>
        <taxon>Granulicella</taxon>
    </lineage>
</organism>
<comment type="pathway">
    <text evidence="5">Amine and polyamine degradation; ethanolamine degradation.</text>
</comment>
<evidence type="ECO:0000256" key="2">
    <source>
        <dbReference type="ARBA" id="ARBA00023239"/>
    </source>
</evidence>
<evidence type="ECO:0000256" key="1">
    <source>
        <dbReference type="ARBA" id="ARBA00022628"/>
    </source>
</evidence>
<dbReference type="EMBL" id="FZOU01000005">
    <property type="protein sequence ID" value="SNT22447.1"/>
    <property type="molecule type" value="Genomic_DNA"/>
</dbReference>
<keyword evidence="1 5" id="KW-0846">Cobalamin</keyword>
<dbReference type="RefSeq" id="WP_245818029.1">
    <property type="nucleotide sequence ID" value="NZ_FZOU01000005.1"/>
</dbReference>
<dbReference type="Gene3D" id="3.40.50.11240">
    <property type="entry name" value="Ethanolamine ammonia-lyase light chain (EutC)"/>
    <property type="match status" value="1"/>
</dbReference>
<dbReference type="UniPathway" id="UPA00560"/>
<dbReference type="HAMAP" id="MF_00601">
    <property type="entry name" value="EutC"/>
    <property type="match status" value="1"/>
</dbReference>
<dbReference type="PANTHER" id="PTHR39330:SF1">
    <property type="entry name" value="ETHANOLAMINE AMMONIA-LYASE SMALL SUBUNIT"/>
    <property type="match status" value="1"/>
</dbReference>
<feature type="binding site" evidence="5">
    <location>
        <position position="223"/>
    </location>
    <ligand>
        <name>adenosylcob(III)alamin</name>
        <dbReference type="ChEBI" id="CHEBI:18408"/>
    </ligand>
</feature>
<evidence type="ECO:0000313" key="6">
    <source>
        <dbReference type="EMBL" id="SNT22447.1"/>
    </source>
</evidence>
<dbReference type="GO" id="GO:0031471">
    <property type="term" value="C:ethanolamine degradation polyhedral organelle"/>
    <property type="evidence" value="ECO:0007669"/>
    <property type="project" value="UniProtKB-UniRule"/>
</dbReference>
<comment type="function">
    <text evidence="5">Catalyzes the deamination of various vicinal amino-alcohols to oxo compounds. Allows this organism to utilize ethanolamine as the sole source of nitrogen and carbon in the presence of external vitamin B12.</text>
</comment>
<dbReference type="NCBIfam" id="NF003971">
    <property type="entry name" value="PRK05465.1"/>
    <property type="match status" value="1"/>
</dbReference>
<dbReference type="InterPro" id="IPR009246">
    <property type="entry name" value="EutC"/>
</dbReference>
<proteinExistence type="inferred from homology"/>
<evidence type="ECO:0000256" key="4">
    <source>
        <dbReference type="ARBA" id="ARBA00024446"/>
    </source>
</evidence>
<keyword evidence="3 5" id="KW-0170">Cobalt</keyword>
<dbReference type="Gene3D" id="1.10.30.40">
    <property type="entry name" value="Ethanolamine ammonia-lyase light chain (EutC), N-terminal domain"/>
    <property type="match status" value="1"/>
</dbReference>
<evidence type="ECO:0000256" key="5">
    <source>
        <dbReference type="HAMAP-Rule" id="MF_00601"/>
    </source>
</evidence>
<comment type="catalytic activity">
    <reaction evidence="5">
        <text>ethanolamine = acetaldehyde + NH4(+)</text>
        <dbReference type="Rhea" id="RHEA:15313"/>
        <dbReference type="ChEBI" id="CHEBI:15343"/>
        <dbReference type="ChEBI" id="CHEBI:28938"/>
        <dbReference type="ChEBI" id="CHEBI:57603"/>
        <dbReference type="EC" id="4.3.1.7"/>
    </reaction>
</comment>
<dbReference type="Pfam" id="PF05985">
    <property type="entry name" value="EutC"/>
    <property type="match status" value="1"/>
</dbReference>
<keyword evidence="4 5" id="KW-1283">Bacterial microcompartment</keyword>
<dbReference type="GO" id="GO:0008851">
    <property type="term" value="F:ethanolamine ammonia-lyase activity"/>
    <property type="evidence" value="ECO:0007669"/>
    <property type="project" value="UniProtKB-UniRule"/>
</dbReference>
<dbReference type="EC" id="4.3.1.7" evidence="5"/>
<dbReference type="GO" id="GO:0009350">
    <property type="term" value="C:ethanolamine ammonia-lyase complex"/>
    <property type="evidence" value="ECO:0007669"/>
    <property type="project" value="UniProtKB-UniRule"/>
</dbReference>
<keyword evidence="2 5" id="KW-0456">Lyase</keyword>
<comment type="similarity">
    <text evidence="5">Belongs to the EutC family.</text>
</comment>
<dbReference type="PIRSF" id="PIRSF018982">
    <property type="entry name" value="EutC"/>
    <property type="match status" value="1"/>
</dbReference>
<keyword evidence="7" id="KW-1185">Reference proteome</keyword>
<dbReference type="InterPro" id="IPR042255">
    <property type="entry name" value="EutC_N"/>
</dbReference>
<accession>A0A239KVP5</accession>
<dbReference type="AlphaFoldDB" id="A0A239KVP5"/>
<dbReference type="PANTHER" id="PTHR39330">
    <property type="entry name" value="ETHANOLAMINE AMMONIA-LYASE LIGHT CHAIN"/>
    <property type="match status" value="1"/>
</dbReference>
<dbReference type="GO" id="GO:0006520">
    <property type="term" value="P:amino acid metabolic process"/>
    <property type="evidence" value="ECO:0007669"/>
    <property type="project" value="InterPro"/>
</dbReference>
<dbReference type="GO" id="GO:0046336">
    <property type="term" value="P:ethanolamine catabolic process"/>
    <property type="evidence" value="ECO:0007669"/>
    <property type="project" value="UniProtKB-UniRule"/>
</dbReference>
<feature type="binding site" evidence="5">
    <location>
        <position position="202"/>
    </location>
    <ligand>
        <name>adenosylcob(III)alamin</name>
        <dbReference type="ChEBI" id="CHEBI:18408"/>
    </ligand>
</feature>
<protein>
    <recommendedName>
        <fullName evidence="5">Ethanolamine ammonia-lyase small subunit</fullName>
        <shortName evidence="5">EAL small subunit</shortName>
        <ecNumber evidence="5">4.3.1.7</ecNumber>
    </recommendedName>
</protein>
<comment type="subunit">
    <text evidence="5">The basic unit is a heterodimer which dimerizes to form tetramers. The heterotetramers trimerize; 6 large subunits form a core ring with 6 small subunits projecting outwards.</text>
</comment>
<reference evidence="6 7" key="1">
    <citation type="submission" date="2017-06" db="EMBL/GenBank/DDBJ databases">
        <authorList>
            <person name="Kim H.J."/>
            <person name="Triplett B.A."/>
        </authorList>
    </citation>
    <scope>NUCLEOTIDE SEQUENCE [LARGE SCALE GENOMIC DNA]</scope>
    <source>
        <strain evidence="6 7">DSM 18704</strain>
    </source>
</reference>
<gene>
    <name evidence="5" type="primary">eutC</name>
    <name evidence="6" type="ORF">SAMN05421770_105262</name>
</gene>
<comment type="cofactor">
    <cofactor evidence="5">
        <name>adenosylcob(III)alamin</name>
        <dbReference type="ChEBI" id="CHEBI:18408"/>
    </cofactor>
    <text evidence="5">Binds between the large and small subunits.</text>
</comment>
<feature type="binding site" evidence="5">
    <location>
        <position position="252"/>
    </location>
    <ligand>
        <name>adenosylcob(III)alamin</name>
        <dbReference type="ChEBI" id="CHEBI:18408"/>
    </ligand>
</feature>
<evidence type="ECO:0000256" key="3">
    <source>
        <dbReference type="ARBA" id="ARBA00023285"/>
    </source>
</evidence>
<dbReference type="InterPro" id="IPR042251">
    <property type="entry name" value="EutC_C"/>
</dbReference>
<dbReference type="GO" id="GO:0031419">
    <property type="term" value="F:cobalamin binding"/>
    <property type="evidence" value="ECO:0007669"/>
    <property type="project" value="UniProtKB-UniRule"/>
</dbReference>